<keyword evidence="1" id="KW-1133">Transmembrane helix</keyword>
<feature type="transmembrane region" description="Helical" evidence="1">
    <location>
        <begin position="71"/>
        <end position="88"/>
    </location>
</feature>
<dbReference type="AlphaFoldDB" id="B5EU98"/>
<evidence type="ECO:0000313" key="3">
    <source>
        <dbReference type="Proteomes" id="UP000001857"/>
    </source>
</evidence>
<feature type="transmembrane region" description="Helical" evidence="1">
    <location>
        <begin position="27"/>
        <end position="51"/>
    </location>
</feature>
<dbReference type="KEGG" id="vfm:VFMJ11_A0717"/>
<dbReference type="HOGENOM" id="CLU_862916_0_0_6"/>
<dbReference type="EMBL" id="CP001133">
    <property type="protein sequence ID" value="ACH63423.1"/>
    <property type="molecule type" value="Genomic_DNA"/>
</dbReference>
<reference evidence="3" key="1">
    <citation type="submission" date="2008-08" db="EMBL/GenBank/DDBJ databases">
        <title>Complete sequence of Vibrio fischeri strain MJ11.</title>
        <authorList>
            <person name="Mandel M.J."/>
            <person name="Stabb E.V."/>
            <person name="Ruby E.G."/>
            <person name="Ferriera S."/>
            <person name="Johnson J."/>
            <person name="Kravitz S."/>
            <person name="Beeson K."/>
            <person name="Sutton G."/>
            <person name="Rogers Y.-H."/>
            <person name="Friedman R."/>
            <person name="Frazier M."/>
            <person name="Venter J.C."/>
        </authorList>
    </citation>
    <scope>NUCLEOTIDE SEQUENCE [LARGE SCALE GENOMIC DNA]</scope>
    <source>
        <strain evidence="3">MJ11</strain>
    </source>
</reference>
<proteinExistence type="predicted"/>
<protein>
    <submittedName>
        <fullName evidence="2">Uncharacterized protein</fullName>
    </submittedName>
</protein>
<evidence type="ECO:0000256" key="1">
    <source>
        <dbReference type="SAM" id="Phobius"/>
    </source>
</evidence>
<accession>B5EU98</accession>
<keyword evidence="1" id="KW-0472">Membrane</keyword>
<evidence type="ECO:0000313" key="2">
    <source>
        <dbReference type="EMBL" id="ACH63423.1"/>
    </source>
</evidence>
<keyword evidence="1" id="KW-0812">Transmembrane</keyword>
<gene>
    <name evidence="2" type="ordered locus">VFMJ11_A0717</name>
</gene>
<sequence length="323" mass="37790">MSESLTIKKILLTKLNNVLNPNYVNKFILLNFTLGTALICKNMIIELLVSLEVITADFTLKLQLSDAASNTVFYTGVLLVFFSIFLFYKSHIEKNTVTPKIYNNMKSASSHLIKLLEENERIFKECGPNSSNYEQNELRMEFSVWENAKRKIIIPNNREIYRVISNLKKITNKENRLIKKMKSHIEHFESHVDNPSVDYTAHQFPKDFSDLVYGYRSVSKKHQVKINKINNWLRTEISSMNIECAFLFGSFLYSENYHDIDLLIKTSDNEYSEIRKTALLLKTLTQKCNEDLGEQLHMSVFSQIEINDFNEFRKKIRTIKEVL</sequence>
<reference evidence="2 3" key="2">
    <citation type="journal article" date="2009" name="Nature">
        <title>A single regulatory gene is sufficient to alter bacterial host range.</title>
        <authorList>
            <person name="Mandel M.J."/>
            <person name="Wollenberg M.S."/>
            <person name="Stabb E.V."/>
            <person name="Visick K.L."/>
            <person name="Ruby E.G."/>
        </authorList>
    </citation>
    <scope>NUCLEOTIDE SEQUENCE [LARGE SCALE GENOMIC DNA]</scope>
    <source>
        <strain evidence="2 3">MJ11</strain>
    </source>
</reference>
<dbReference type="Proteomes" id="UP000001857">
    <property type="component" value="Chromosome II"/>
</dbReference>
<dbReference type="RefSeq" id="WP_012534644.1">
    <property type="nucleotide sequence ID" value="NC_011186.1"/>
</dbReference>
<name>B5EU98_ALIFM</name>
<organism evidence="2 3">
    <name type="scientific">Aliivibrio fischeri (strain MJ11)</name>
    <name type="common">Vibrio fischeri</name>
    <dbReference type="NCBI Taxonomy" id="388396"/>
    <lineage>
        <taxon>Bacteria</taxon>
        <taxon>Pseudomonadati</taxon>
        <taxon>Pseudomonadota</taxon>
        <taxon>Gammaproteobacteria</taxon>
        <taxon>Vibrionales</taxon>
        <taxon>Vibrionaceae</taxon>
        <taxon>Aliivibrio</taxon>
    </lineage>
</organism>